<comment type="caution">
    <text evidence="1">The sequence shown here is derived from an EMBL/GenBank/DDBJ whole genome shotgun (WGS) entry which is preliminary data.</text>
</comment>
<proteinExistence type="predicted"/>
<keyword evidence="2" id="KW-1185">Reference proteome</keyword>
<gene>
    <name evidence="1" type="ORF">GPUN_1645</name>
</gene>
<dbReference type="AlphaFoldDB" id="H5TBT5"/>
<accession>H5TBT5</accession>
<reference evidence="1 2" key="2">
    <citation type="journal article" date="2017" name="Antonie Van Leeuwenhoek">
        <title>Rhizobium rhizosphaerae sp. nov., a novel species isolated from rice rhizosphere.</title>
        <authorList>
            <person name="Zhao J.J."/>
            <person name="Zhang J."/>
            <person name="Zhang R.J."/>
            <person name="Zhang C.W."/>
            <person name="Yin H.Q."/>
            <person name="Zhang X.X."/>
        </authorList>
    </citation>
    <scope>NUCLEOTIDE SEQUENCE [LARGE SCALE GENOMIC DNA]</scope>
    <source>
        <strain evidence="1 2">ACAM 611</strain>
    </source>
</reference>
<evidence type="ECO:0000313" key="2">
    <source>
        <dbReference type="Proteomes" id="UP000053586"/>
    </source>
</evidence>
<name>H5TBT5_9ALTE</name>
<evidence type="ECO:0000313" key="1">
    <source>
        <dbReference type="EMBL" id="GAB55762.1"/>
    </source>
</evidence>
<sequence length="37" mass="4161">MSTHYNNAKGVISQICVICEMRKIATELTLQFIAPVH</sequence>
<protein>
    <submittedName>
        <fullName evidence="1">Uncharacterized protein</fullName>
    </submittedName>
</protein>
<reference evidence="1 2" key="1">
    <citation type="journal article" date="2012" name="J. Bacteriol.">
        <title>Genome sequence of proteorhodopsin-containing sea ice bacterium Glaciecola punicea ACAM 611T.</title>
        <authorList>
            <person name="Qin Q.-L."/>
            <person name="Xie B.-B."/>
            <person name="Shu Y.-L."/>
            <person name="Rong J.-C."/>
            <person name="Zhao D.-L."/>
            <person name="Zhang X.-Y."/>
            <person name="Chen X.-L."/>
            <person name="Zhou B.-C."/>
            <person name="Zhanga Y.-Z."/>
        </authorList>
    </citation>
    <scope>NUCLEOTIDE SEQUENCE [LARGE SCALE GENOMIC DNA]</scope>
    <source>
        <strain evidence="1 2">ACAM 611</strain>
    </source>
</reference>
<dbReference type="Proteomes" id="UP000053586">
    <property type="component" value="Unassembled WGS sequence"/>
</dbReference>
<organism evidence="1 2">
    <name type="scientific">Glaciecola punicea ACAM 611</name>
    <dbReference type="NCBI Taxonomy" id="1121923"/>
    <lineage>
        <taxon>Bacteria</taxon>
        <taxon>Pseudomonadati</taxon>
        <taxon>Pseudomonadota</taxon>
        <taxon>Gammaproteobacteria</taxon>
        <taxon>Alteromonadales</taxon>
        <taxon>Alteromonadaceae</taxon>
        <taxon>Glaciecola</taxon>
    </lineage>
</organism>
<dbReference type="EMBL" id="BAET01000014">
    <property type="protein sequence ID" value="GAB55762.1"/>
    <property type="molecule type" value="Genomic_DNA"/>
</dbReference>